<evidence type="ECO:0000256" key="7">
    <source>
        <dbReference type="SAM" id="MobiDB-lite"/>
    </source>
</evidence>
<keyword evidence="5" id="KW-0143">Chaperone</keyword>
<feature type="compositionally biased region" description="Acidic residues" evidence="7">
    <location>
        <begin position="195"/>
        <end position="209"/>
    </location>
</feature>
<evidence type="ECO:0000256" key="3">
    <source>
        <dbReference type="ARBA" id="ARBA00023015"/>
    </source>
</evidence>
<feature type="region of interest" description="Disordered" evidence="7">
    <location>
        <begin position="159"/>
        <end position="209"/>
    </location>
</feature>
<dbReference type="EMBL" id="CM016762">
    <property type="protein sequence ID" value="TMS35813.1"/>
    <property type="molecule type" value="Genomic_DNA"/>
</dbReference>
<dbReference type="GO" id="GO:0006335">
    <property type="term" value="P:DNA replication-dependent chromatin assembly"/>
    <property type="evidence" value="ECO:0007669"/>
    <property type="project" value="TreeGrafter"/>
</dbReference>
<dbReference type="AlphaFoldDB" id="A0A4V6I7W4"/>
<evidence type="ECO:0000256" key="5">
    <source>
        <dbReference type="ARBA" id="ARBA00023186"/>
    </source>
</evidence>
<dbReference type="PANTHER" id="PTHR12040">
    <property type="entry name" value="ANTI-SILENCING PROTEIN 1"/>
    <property type="match status" value="1"/>
</dbReference>
<keyword evidence="9" id="KW-1185">Reference proteome</keyword>
<dbReference type="GO" id="GO:0000785">
    <property type="term" value="C:chromatin"/>
    <property type="evidence" value="ECO:0007669"/>
    <property type="project" value="TreeGrafter"/>
</dbReference>
<dbReference type="InterPro" id="IPR036747">
    <property type="entry name" value="ASF1-like_sf"/>
</dbReference>
<sequence length="209" mass="24222">MSSRVNVVKVDFLNNPAKFTDGFNVEIIFEAQEDLPGDLEWELTYVGTPSSSEKDQVLETILIGPIREGRHKFQLEAEAPKPELIPEDDVIGVTALLLTCKYNDQQFLKIGYFVSIDYTTEELRENRPEEIDFAQLERCVKEEDVRVHYNIIKWIEEEPIEEEPIEENQNQEDENMEKENQENEAVEVTSKMDVEDVVAEEPEPQSVEE</sequence>
<evidence type="ECO:0000256" key="1">
    <source>
        <dbReference type="ARBA" id="ARBA00004123"/>
    </source>
</evidence>
<evidence type="ECO:0008006" key="10">
    <source>
        <dbReference type="Google" id="ProtNLM"/>
    </source>
</evidence>
<gene>
    <name evidence="8" type="ORF">L596_003128</name>
</gene>
<dbReference type="Proteomes" id="UP000298663">
    <property type="component" value="Chromosome X"/>
</dbReference>
<evidence type="ECO:0000313" key="8">
    <source>
        <dbReference type="EMBL" id="TMS35813.1"/>
    </source>
</evidence>
<dbReference type="STRING" id="34508.A0A4V6I7W4"/>
<feature type="compositionally biased region" description="Acidic residues" evidence="7">
    <location>
        <begin position="159"/>
        <end position="176"/>
    </location>
</feature>
<protein>
    <recommendedName>
        <fullName evidence="10">Anti-silencing function protein 1</fullName>
    </recommendedName>
</protein>
<dbReference type="PANTHER" id="PTHR12040:SF0">
    <property type="entry name" value="HISTONE CHAPERONE ASF1"/>
    <property type="match status" value="1"/>
</dbReference>
<dbReference type="EMBL" id="AZBU02000001">
    <property type="protein sequence ID" value="TMS35813.1"/>
    <property type="molecule type" value="Genomic_DNA"/>
</dbReference>
<keyword evidence="4" id="KW-0804">Transcription</keyword>
<keyword evidence="3" id="KW-0805">Transcription regulation</keyword>
<dbReference type="InterPro" id="IPR006818">
    <property type="entry name" value="ASF1-like"/>
</dbReference>
<name>A0A4V6I7W4_STECR</name>
<evidence type="ECO:0000256" key="6">
    <source>
        <dbReference type="ARBA" id="ARBA00023242"/>
    </source>
</evidence>
<comment type="subcellular location">
    <subcellularLocation>
        <location evidence="1">Nucleus</location>
    </subcellularLocation>
</comment>
<reference evidence="8 9" key="1">
    <citation type="journal article" date="2015" name="Genome Biol.">
        <title>Comparative genomics of Steinernema reveals deeply conserved gene regulatory networks.</title>
        <authorList>
            <person name="Dillman A.R."/>
            <person name="Macchietto M."/>
            <person name="Porter C.F."/>
            <person name="Rogers A."/>
            <person name="Williams B."/>
            <person name="Antoshechkin I."/>
            <person name="Lee M.M."/>
            <person name="Goodwin Z."/>
            <person name="Lu X."/>
            <person name="Lewis E.E."/>
            <person name="Goodrich-Blair H."/>
            <person name="Stock S.P."/>
            <person name="Adams B.J."/>
            <person name="Sternberg P.W."/>
            <person name="Mortazavi A."/>
        </authorList>
    </citation>
    <scope>NUCLEOTIDE SEQUENCE [LARGE SCALE GENOMIC DNA]</scope>
    <source>
        <strain evidence="8 9">ALL</strain>
    </source>
</reference>
<accession>A0A4V6I7W4</accession>
<reference evidence="8 9" key="2">
    <citation type="journal article" date="2019" name="G3 (Bethesda)">
        <title>Hybrid Assembly of the Genome of the Entomopathogenic Nematode Steinernema carpocapsae Identifies the X-Chromosome.</title>
        <authorList>
            <person name="Serra L."/>
            <person name="Macchietto M."/>
            <person name="Macias-Munoz A."/>
            <person name="McGill C.J."/>
            <person name="Rodriguez I.M."/>
            <person name="Rodriguez B."/>
            <person name="Murad R."/>
            <person name="Mortazavi A."/>
        </authorList>
    </citation>
    <scope>NUCLEOTIDE SEQUENCE [LARGE SCALE GENOMIC DNA]</scope>
    <source>
        <strain evidence="8 9">ALL</strain>
    </source>
</reference>
<dbReference type="OrthoDB" id="29755at2759"/>
<dbReference type="Pfam" id="PF04729">
    <property type="entry name" value="ASF1_hist_chap"/>
    <property type="match status" value="1"/>
</dbReference>
<dbReference type="GO" id="GO:0005634">
    <property type="term" value="C:nucleus"/>
    <property type="evidence" value="ECO:0007669"/>
    <property type="project" value="UniProtKB-SubCell"/>
</dbReference>
<organism evidence="8 9">
    <name type="scientific">Steinernema carpocapsae</name>
    <name type="common">Entomopathogenic nematode</name>
    <dbReference type="NCBI Taxonomy" id="34508"/>
    <lineage>
        <taxon>Eukaryota</taxon>
        <taxon>Metazoa</taxon>
        <taxon>Ecdysozoa</taxon>
        <taxon>Nematoda</taxon>
        <taxon>Chromadorea</taxon>
        <taxon>Rhabditida</taxon>
        <taxon>Tylenchina</taxon>
        <taxon>Panagrolaimomorpha</taxon>
        <taxon>Strongyloidoidea</taxon>
        <taxon>Steinernematidae</taxon>
        <taxon>Steinernema</taxon>
    </lineage>
</organism>
<proteinExistence type="inferred from homology"/>
<keyword evidence="6" id="KW-0539">Nucleus</keyword>
<evidence type="ECO:0000256" key="2">
    <source>
        <dbReference type="ARBA" id="ARBA00006051"/>
    </source>
</evidence>
<comment type="caution">
    <text evidence="8">The sequence shown here is derived from an EMBL/GenBank/DDBJ whole genome shotgun (WGS) entry which is preliminary data.</text>
</comment>
<dbReference type="GO" id="GO:0042393">
    <property type="term" value="F:histone binding"/>
    <property type="evidence" value="ECO:0007669"/>
    <property type="project" value="TreeGrafter"/>
</dbReference>
<comment type="similarity">
    <text evidence="2">Belongs to the ASF1 family.</text>
</comment>
<dbReference type="Gene3D" id="2.60.40.1490">
    <property type="entry name" value="Histone chaperone ASF1-like"/>
    <property type="match status" value="1"/>
</dbReference>
<evidence type="ECO:0000313" key="9">
    <source>
        <dbReference type="Proteomes" id="UP000298663"/>
    </source>
</evidence>
<dbReference type="SUPFAM" id="SSF101546">
    <property type="entry name" value="ASF1-like"/>
    <property type="match status" value="1"/>
</dbReference>
<evidence type="ECO:0000256" key="4">
    <source>
        <dbReference type="ARBA" id="ARBA00023163"/>
    </source>
</evidence>